<protein>
    <recommendedName>
        <fullName evidence="5">Adenine DNA glycosylase C-terminal domain-containing protein</fullName>
    </recommendedName>
</protein>
<keyword evidence="4" id="KW-0234">DNA repair</keyword>
<keyword evidence="3" id="KW-0378">Hydrolase</keyword>
<dbReference type="GO" id="GO:0046872">
    <property type="term" value="F:metal ion binding"/>
    <property type="evidence" value="ECO:0007669"/>
    <property type="project" value="UniProtKB-KW"/>
</dbReference>
<dbReference type="InterPro" id="IPR029119">
    <property type="entry name" value="MutY_C"/>
</dbReference>
<proteinExistence type="predicted"/>
<name>A0A645AC77_9ZZZZ</name>
<dbReference type="SUPFAM" id="SSF55811">
    <property type="entry name" value="Nudix"/>
    <property type="match status" value="1"/>
</dbReference>
<dbReference type="Pfam" id="PF14815">
    <property type="entry name" value="NUDIX_4"/>
    <property type="match status" value="1"/>
</dbReference>
<evidence type="ECO:0000256" key="3">
    <source>
        <dbReference type="ARBA" id="ARBA00022801"/>
    </source>
</evidence>
<dbReference type="EMBL" id="VSSQ01012108">
    <property type="protein sequence ID" value="MPM48463.1"/>
    <property type="molecule type" value="Genomic_DNA"/>
</dbReference>
<sequence>MTKKEQSWPAAVAEPAEDSHHVVMNAQVWYEIYQRVVKDRSQDKEVRDMLEQQLKVKGPIYHVFSHRRWEMYWVVIQCPKEMPHQEDIRWVTYQELEKIAFPVAFQKVLEEVKSEIIS</sequence>
<organism evidence="6">
    <name type="scientific">bioreactor metagenome</name>
    <dbReference type="NCBI Taxonomy" id="1076179"/>
    <lineage>
        <taxon>unclassified sequences</taxon>
        <taxon>metagenomes</taxon>
        <taxon>ecological metagenomes</taxon>
    </lineage>
</organism>
<feature type="domain" description="Adenine DNA glycosylase C-terminal" evidence="5">
    <location>
        <begin position="52"/>
        <end position="110"/>
    </location>
</feature>
<dbReference type="GO" id="GO:0016787">
    <property type="term" value="F:hydrolase activity"/>
    <property type="evidence" value="ECO:0007669"/>
    <property type="project" value="UniProtKB-KW"/>
</dbReference>
<dbReference type="AlphaFoldDB" id="A0A645AC77"/>
<gene>
    <name evidence="6" type="ORF">SDC9_95188</name>
</gene>
<keyword evidence="1" id="KW-0479">Metal-binding</keyword>
<dbReference type="Gene3D" id="3.90.79.10">
    <property type="entry name" value="Nucleoside Triphosphate Pyrophosphohydrolase"/>
    <property type="match status" value="1"/>
</dbReference>
<dbReference type="InterPro" id="IPR015797">
    <property type="entry name" value="NUDIX_hydrolase-like_dom_sf"/>
</dbReference>
<evidence type="ECO:0000256" key="2">
    <source>
        <dbReference type="ARBA" id="ARBA00022763"/>
    </source>
</evidence>
<evidence type="ECO:0000259" key="5">
    <source>
        <dbReference type="Pfam" id="PF14815"/>
    </source>
</evidence>
<keyword evidence="2" id="KW-0227">DNA damage</keyword>
<evidence type="ECO:0000313" key="6">
    <source>
        <dbReference type="EMBL" id="MPM48463.1"/>
    </source>
</evidence>
<evidence type="ECO:0000256" key="1">
    <source>
        <dbReference type="ARBA" id="ARBA00022723"/>
    </source>
</evidence>
<comment type="caution">
    <text evidence="6">The sequence shown here is derived from an EMBL/GenBank/DDBJ whole genome shotgun (WGS) entry which is preliminary data.</text>
</comment>
<reference evidence="6" key="1">
    <citation type="submission" date="2019-08" db="EMBL/GenBank/DDBJ databases">
        <authorList>
            <person name="Kucharzyk K."/>
            <person name="Murdoch R.W."/>
            <person name="Higgins S."/>
            <person name="Loffler F."/>
        </authorList>
    </citation>
    <scope>NUCLEOTIDE SEQUENCE</scope>
</reference>
<accession>A0A645AC77</accession>
<evidence type="ECO:0000256" key="4">
    <source>
        <dbReference type="ARBA" id="ARBA00023204"/>
    </source>
</evidence>
<dbReference type="GO" id="GO:0006281">
    <property type="term" value="P:DNA repair"/>
    <property type="evidence" value="ECO:0007669"/>
    <property type="project" value="UniProtKB-KW"/>
</dbReference>